<dbReference type="AlphaFoldDB" id="A0A0D1ZSR9"/>
<accession>A0A0D1ZSR9</accession>
<dbReference type="STRING" id="212818.A0A0D1ZSR9"/>
<dbReference type="Proteomes" id="UP000054302">
    <property type="component" value="Unassembled WGS sequence"/>
</dbReference>
<dbReference type="OMA" id="APCNKGP"/>
<keyword evidence="2" id="KW-1185">Reference proteome</keyword>
<organism evidence="1 2">
    <name type="scientific">Exophiala mesophila</name>
    <name type="common">Black yeast-like fungus</name>
    <dbReference type="NCBI Taxonomy" id="212818"/>
    <lineage>
        <taxon>Eukaryota</taxon>
        <taxon>Fungi</taxon>
        <taxon>Dikarya</taxon>
        <taxon>Ascomycota</taxon>
        <taxon>Pezizomycotina</taxon>
        <taxon>Eurotiomycetes</taxon>
        <taxon>Chaetothyriomycetidae</taxon>
        <taxon>Chaetothyriales</taxon>
        <taxon>Herpotrichiellaceae</taxon>
        <taxon>Exophiala</taxon>
    </lineage>
</organism>
<sequence>MSFLSRTTPIVRTLARSSITQQSPRCFSVAAVHQKTATEAVKDGLKKVDRAVSDVAVAGIDKGVEAKDKVAGVVGAESGKAEGTAQQLAGEAKGKAAELKGQAKGKAEEIKGKM</sequence>
<proteinExistence type="predicted"/>
<evidence type="ECO:0000313" key="2">
    <source>
        <dbReference type="Proteomes" id="UP000054302"/>
    </source>
</evidence>
<dbReference type="VEuPathDB" id="FungiDB:PV10_00756"/>
<dbReference type="GeneID" id="27318601"/>
<dbReference type="EMBL" id="KN847520">
    <property type="protein sequence ID" value="KIV96944.1"/>
    <property type="molecule type" value="Genomic_DNA"/>
</dbReference>
<evidence type="ECO:0008006" key="3">
    <source>
        <dbReference type="Google" id="ProtNLM"/>
    </source>
</evidence>
<dbReference type="OrthoDB" id="4023585at2759"/>
<gene>
    <name evidence="1" type="ORF">PV10_00756</name>
</gene>
<reference evidence="1 2" key="1">
    <citation type="submission" date="2015-01" db="EMBL/GenBank/DDBJ databases">
        <title>The Genome Sequence of Exophiala mesophila CBS40295.</title>
        <authorList>
            <consortium name="The Broad Institute Genomics Platform"/>
            <person name="Cuomo C."/>
            <person name="de Hoog S."/>
            <person name="Gorbushina A."/>
            <person name="Stielow B."/>
            <person name="Teixiera M."/>
            <person name="Abouelleil A."/>
            <person name="Chapman S.B."/>
            <person name="Priest M."/>
            <person name="Young S.K."/>
            <person name="Wortman J."/>
            <person name="Nusbaum C."/>
            <person name="Birren B."/>
        </authorList>
    </citation>
    <scope>NUCLEOTIDE SEQUENCE [LARGE SCALE GENOMIC DNA]</scope>
    <source>
        <strain evidence="1 2">CBS 40295</strain>
    </source>
</reference>
<name>A0A0D1ZSR9_EXOME</name>
<evidence type="ECO:0000313" key="1">
    <source>
        <dbReference type="EMBL" id="KIV96944.1"/>
    </source>
</evidence>
<protein>
    <recommendedName>
        <fullName evidence="3">CsbD-like domain-containing protein</fullName>
    </recommendedName>
</protein>
<dbReference type="RefSeq" id="XP_016228518.1">
    <property type="nucleotide sequence ID" value="XM_016364869.1"/>
</dbReference>
<dbReference type="HOGENOM" id="CLU_128874_1_0_1"/>